<keyword evidence="3" id="KW-1185">Reference proteome</keyword>
<dbReference type="Gene3D" id="3.90.25.10">
    <property type="entry name" value="UDP-galactose 4-epimerase, domain 1"/>
    <property type="match status" value="1"/>
</dbReference>
<reference evidence="2 3" key="1">
    <citation type="journal article" date="2013" name="Antonie Van Leeuwenhoek">
        <title>Actinoplanes hulinensis sp. nov., a novel actinomycete isolated from soybean root (Glycine max (L.) Merr).</title>
        <authorList>
            <person name="Shen Y."/>
            <person name="Liu C."/>
            <person name="Wang X."/>
            <person name="Zhao J."/>
            <person name="Jia F."/>
            <person name="Zhang Y."/>
            <person name="Wang L."/>
            <person name="Yang D."/>
            <person name="Xiang W."/>
        </authorList>
    </citation>
    <scope>NUCLEOTIDE SEQUENCE [LARGE SCALE GENOMIC DNA]</scope>
    <source>
        <strain evidence="2 3">NEAU-M9</strain>
    </source>
</reference>
<organism evidence="2 3">
    <name type="scientific">Actinoplanes hulinensis</name>
    <dbReference type="NCBI Taxonomy" id="1144547"/>
    <lineage>
        <taxon>Bacteria</taxon>
        <taxon>Bacillati</taxon>
        <taxon>Actinomycetota</taxon>
        <taxon>Actinomycetes</taxon>
        <taxon>Micromonosporales</taxon>
        <taxon>Micromonosporaceae</taxon>
        <taxon>Actinoplanes</taxon>
    </lineage>
</organism>
<name>A0ABS7B2K9_9ACTN</name>
<dbReference type="CDD" id="cd05269">
    <property type="entry name" value="TMR_SDR_a"/>
    <property type="match status" value="1"/>
</dbReference>
<dbReference type="Gene3D" id="3.40.50.720">
    <property type="entry name" value="NAD(P)-binding Rossmann-like Domain"/>
    <property type="match status" value="1"/>
</dbReference>
<sequence>MTIAVTGATGHLGRLVVDALIARGAAPGDIVATVRDTAKAAGLAALGVQVREADYDRPETLATAFAGVDRLLLISGNTIGQRVPQHTAVVEAAKAAGVGFLAYTSILRADSSPLGLAPEHLATEQVVAASGIPFALLRNGWYIENYAASFGPAVEHGALLGSAGEGRIAAATRADFAEAAAVVLLRGEPGVHELAGDQPFTMAELAAEVARQTGAPVAYRDLPPDGYRDALVTAGMPGQFADLFADTDVKIRAGHLDDTTGTLSRLIGRPTTPLAEAVATALKG</sequence>
<evidence type="ECO:0000313" key="2">
    <source>
        <dbReference type="EMBL" id="MBW6434649.1"/>
    </source>
</evidence>
<dbReference type="PANTHER" id="PTHR47129">
    <property type="entry name" value="QUINONE OXIDOREDUCTASE 2"/>
    <property type="match status" value="1"/>
</dbReference>
<gene>
    <name evidence="2" type="ORF">KZ829_12980</name>
</gene>
<dbReference type="RefSeq" id="WP_220144125.1">
    <property type="nucleotide sequence ID" value="NZ_JAHXZI010000006.1"/>
</dbReference>
<dbReference type="InterPro" id="IPR008030">
    <property type="entry name" value="NmrA-like"/>
</dbReference>
<proteinExistence type="predicted"/>
<dbReference type="InterPro" id="IPR052718">
    <property type="entry name" value="NmrA-type_oxidoreductase"/>
</dbReference>
<dbReference type="PANTHER" id="PTHR47129:SF1">
    <property type="entry name" value="NMRA-LIKE DOMAIN-CONTAINING PROTEIN"/>
    <property type="match status" value="1"/>
</dbReference>
<dbReference type="EMBL" id="JAHXZI010000006">
    <property type="protein sequence ID" value="MBW6434649.1"/>
    <property type="molecule type" value="Genomic_DNA"/>
</dbReference>
<feature type="domain" description="NmrA-like" evidence="1">
    <location>
        <begin position="2"/>
        <end position="238"/>
    </location>
</feature>
<dbReference type="Proteomes" id="UP001519863">
    <property type="component" value="Unassembled WGS sequence"/>
</dbReference>
<evidence type="ECO:0000259" key="1">
    <source>
        <dbReference type="Pfam" id="PF05368"/>
    </source>
</evidence>
<dbReference type="InterPro" id="IPR036291">
    <property type="entry name" value="NAD(P)-bd_dom_sf"/>
</dbReference>
<comment type="caution">
    <text evidence="2">The sequence shown here is derived from an EMBL/GenBank/DDBJ whole genome shotgun (WGS) entry which is preliminary data.</text>
</comment>
<protein>
    <submittedName>
        <fullName evidence="2">SDR family oxidoreductase</fullName>
    </submittedName>
</protein>
<dbReference type="SUPFAM" id="SSF51735">
    <property type="entry name" value="NAD(P)-binding Rossmann-fold domains"/>
    <property type="match status" value="1"/>
</dbReference>
<dbReference type="Pfam" id="PF05368">
    <property type="entry name" value="NmrA"/>
    <property type="match status" value="1"/>
</dbReference>
<evidence type="ECO:0000313" key="3">
    <source>
        <dbReference type="Proteomes" id="UP001519863"/>
    </source>
</evidence>
<accession>A0ABS7B2K9</accession>